<dbReference type="Gene3D" id="1.10.530.40">
    <property type="match status" value="1"/>
</dbReference>
<dbReference type="SUPFAM" id="SSF53955">
    <property type="entry name" value="Lysozyme-like"/>
    <property type="match status" value="1"/>
</dbReference>
<keyword evidence="3 6" id="KW-0081">Bacteriolytic enzyme</keyword>
<dbReference type="InterPro" id="IPR051018">
    <property type="entry name" value="Bacteriophage_GH24"/>
</dbReference>
<dbReference type="InterPro" id="IPR034690">
    <property type="entry name" value="Endolysin_T4_type"/>
</dbReference>
<dbReference type="GO" id="GO:0016998">
    <property type="term" value="P:cell wall macromolecule catabolic process"/>
    <property type="evidence" value="ECO:0007669"/>
    <property type="project" value="InterPro"/>
</dbReference>
<keyword evidence="5 6" id="KW-0326">Glycosidase</keyword>
<dbReference type="AlphaFoldDB" id="A0A151JDB7"/>
<evidence type="ECO:0000256" key="2">
    <source>
        <dbReference type="ARBA" id="ARBA00022529"/>
    </source>
</evidence>
<evidence type="ECO:0000313" key="8">
    <source>
        <dbReference type="Proteomes" id="UP000075349"/>
    </source>
</evidence>
<evidence type="ECO:0000256" key="5">
    <source>
        <dbReference type="ARBA" id="ARBA00023295"/>
    </source>
</evidence>
<dbReference type="Pfam" id="PF00959">
    <property type="entry name" value="Phage_lysozyme"/>
    <property type="match status" value="1"/>
</dbReference>
<evidence type="ECO:0000313" key="7">
    <source>
        <dbReference type="EMBL" id="KYN23583.1"/>
    </source>
</evidence>
<dbReference type="GO" id="GO:0009253">
    <property type="term" value="P:peptidoglycan catabolic process"/>
    <property type="evidence" value="ECO:0007669"/>
    <property type="project" value="InterPro"/>
</dbReference>
<organism evidence="7 8">
    <name type="scientific">Vibrio cidicii</name>
    <dbReference type="NCBI Taxonomy" id="1763883"/>
    <lineage>
        <taxon>Bacteria</taxon>
        <taxon>Pseudomonadati</taxon>
        <taxon>Pseudomonadota</taxon>
        <taxon>Gammaproteobacteria</taxon>
        <taxon>Vibrionales</taxon>
        <taxon>Vibrionaceae</taxon>
        <taxon>Vibrio</taxon>
    </lineage>
</organism>
<dbReference type="GO" id="GO:0003796">
    <property type="term" value="F:lysozyme activity"/>
    <property type="evidence" value="ECO:0007669"/>
    <property type="project" value="UniProtKB-EC"/>
</dbReference>
<dbReference type="CDD" id="cd16901">
    <property type="entry name" value="lyz_P1"/>
    <property type="match status" value="1"/>
</dbReference>
<evidence type="ECO:0000256" key="4">
    <source>
        <dbReference type="ARBA" id="ARBA00022801"/>
    </source>
</evidence>
<protein>
    <recommendedName>
        <fullName evidence="6">Lysozyme</fullName>
        <ecNumber evidence="6">3.2.1.17</ecNumber>
    </recommendedName>
</protein>
<name>A0A151JDB7_9VIBR</name>
<dbReference type="InterPro" id="IPR023346">
    <property type="entry name" value="Lysozyme-like_dom_sf"/>
</dbReference>
<comment type="caution">
    <text evidence="7">The sequence shown here is derived from an EMBL/GenBank/DDBJ whole genome shotgun (WGS) entry which is preliminary data.</text>
</comment>
<dbReference type="PANTHER" id="PTHR38107">
    <property type="match status" value="1"/>
</dbReference>
<evidence type="ECO:0000256" key="1">
    <source>
        <dbReference type="ARBA" id="ARBA00000632"/>
    </source>
</evidence>
<evidence type="ECO:0000256" key="3">
    <source>
        <dbReference type="ARBA" id="ARBA00022638"/>
    </source>
</evidence>
<dbReference type="EC" id="3.2.1.17" evidence="6"/>
<dbReference type="GO" id="GO:0031640">
    <property type="term" value="P:killing of cells of another organism"/>
    <property type="evidence" value="ECO:0007669"/>
    <property type="project" value="UniProtKB-KW"/>
</dbReference>
<keyword evidence="2 6" id="KW-0929">Antimicrobial</keyword>
<keyword evidence="4 6" id="KW-0378">Hydrolase</keyword>
<sequence length="196" mass="21676">MKMANKILCSVAAVIGLITGGTALYGDEFVKPVGQVVIEGQPLGELRMSPKGLEITGNAEGCRLDPYTCPSGLITNGVGNTHDVPKAPITLEQVAKDWVKNLQEAQQCVETAERQSGKSMTQGQFDALTSFVFNTGCPRFKHNRNRTETQIYRFTKTGQFEQACKQLTRWVYGGGVKQPGLIIRRDLEYERCMELD</sequence>
<dbReference type="PANTHER" id="PTHR38107:SF4">
    <property type="entry name" value="LYSOZYME"/>
    <property type="match status" value="1"/>
</dbReference>
<dbReference type="EMBL" id="LOMK01000002">
    <property type="protein sequence ID" value="KYN23583.1"/>
    <property type="molecule type" value="Genomic_DNA"/>
</dbReference>
<gene>
    <name evidence="7" type="ORF">AUQ44_16510</name>
</gene>
<reference evidence="8" key="1">
    <citation type="submission" date="2015-12" db="EMBL/GenBank/DDBJ databases">
        <authorList>
            <person name="Tarr C.L."/>
            <person name="Gladney L.M."/>
        </authorList>
    </citation>
    <scope>NUCLEOTIDE SEQUENCE [LARGE SCALE GENOMIC DNA]</scope>
    <source>
        <strain evidence="8">2756-81</strain>
    </source>
</reference>
<comment type="similarity">
    <text evidence="6">Belongs to the glycosyl hydrolase 24 family.</text>
</comment>
<dbReference type="HAMAP" id="MF_04110">
    <property type="entry name" value="ENDOLYSIN_T4"/>
    <property type="match status" value="1"/>
</dbReference>
<proteinExistence type="inferred from homology"/>
<accession>A0A151JDB7</accession>
<dbReference type="InterPro" id="IPR002196">
    <property type="entry name" value="Glyco_hydro_24"/>
</dbReference>
<dbReference type="Proteomes" id="UP000075349">
    <property type="component" value="Unassembled WGS sequence"/>
</dbReference>
<dbReference type="InterPro" id="IPR023347">
    <property type="entry name" value="Lysozyme_dom_sf"/>
</dbReference>
<dbReference type="GO" id="GO:0042742">
    <property type="term" value="P:defense response to bacterium"/>
    <property type="evidence" value="ECO:0007669"/>
    <property type="project" value="UniProtKB-KW"/>
</dbReference>
<evidence type="ECO:0000256" key="6">
    <source>
        <dbReference type="RuleBase" id="RU003788"/>
    </source>
</evidence>
<comment type="catalytic activity">
    <reaction evidence="1 6">
        <text>Hydrolysis of (1-&gt;4)-beta-linkages between N-acetylmuramic acid and N-acetyl-D-glucosamine residues in a peptidoglycan and between N-acetyl-D-glucosamine residues in chitodextrins.</text>
        <dbReference type="EC" id="3.2.1.17"/>
    </reaction>
</comment>